<gene>
    <name evidence="2" type="primary">yfmF</name>
    <name evidence="2" type="ORF">ACFQGR_03675</name>
</gene>
<evidence type="ECO:0000313" key="2">
    <source>
        <dbReference type="EMBL" id="MFC6178497.1"/>
    </source>
</evidence>
<proteinExistence type="predicted"/>
<sequence length="420" mass="47178">MFTKEIQKGVFIHVLPTQQFATTHIAVNFTQQLNKKTLNERVLAGNMLETASKKYDSQTKLTQVLNEMMGAAFGVEVFKIGQLHTVRLQLNLVHDSFVTTGKSLLSEGFDFLNEVINAPMGNFDEGFTPVMFDRQKEVALDEIAGLKEDKPFYALRQALNAYYGTSVQATPAFGSAQGLANVTCQTAWQVWQDSVVKDRIDIVVVGDVDQAQVMQLAQRLHFTARDKMLSAYYHQDLLPQVKQIKRVDDVVQARLVLGYALPAADSEYFIATVFNGIFGSLANSRLLLNVREKSGLVYGISSDYNPYTDLLLVEAGVDQANLSLTVEKVNEELQRLQQALVPDEELTIAKQLIKNTYKMTLDQPLYLADRVYNQQVLQHIVSDDDYSRCIDAVTATQIRDFAQKATWQLHYEMVGGTPNE</sequence>
<name>A0ABW1RSY4_9LACO</name>
<evidence type="ECO:0000313" key="3">
    <source>
        <dbReference type="Proteomes" id="UP001596158"/>
    </source>
</evidence>
<accession>A0ABW1RSY4</accession>
<dbReference type="SUPFAM" id="SSF63411">
    <property type="entry name" value="LuxS/MPP-like metallohydrolase"/>
    <property type="match status" value="2"/>
</dbReference>
<dbReference type="EMBL" id="JBHSSG010000009">
    <property type="protein sequence ID" value="MFC6178497.1"/>
    <property type="molecule type" value="Genomic_DNA"/>
</dbReference>
<protein>
    <submittedName>
        <fullName evidence="2">EF-P 5-aminopentanol modification-associated protein YfmF</fullName>
    </submittedName>
</protein>
<dbReference type="PANTHER" id="PTHR11851:SF186">
    <property type="entry name" value="INACTIVE METALLOPROTEASE YMFF-RELATED"/>
    <property type="match status" value="1"/>
</dbReference>
<evidence type="ECO:0000259" key="1">
    <source>
        <dbReference type="Pfam" id="PF05193"/>
    </source>
</evidence>
<dbReference type="InterPro" id="IPR007863">
    <property type="entry name" value="Peptidase_M16_C"/>
</dbReference>
<keyword evidence="3" id="KW-1185">Reference proteome</keyword>
<organism evidence="2 3">
    <name type="scientific">Weissella sagaensis</name>
    <dbReference type="NCBI Taxonomy" id="2559928"/>
    <lineage>
        <taxon>Bacteria</taxon>
        <taxon>Bacillati</taxon>
        <taxon>Bacillota</taxon>
        <taxon>Bacilli</taxon>
        <taxon>Lactobacillales</taxon>
        <taxon>Lactobacillaceae</taxon>
        <taxon>Weissella</taxon>
    </lineage>
</organism>
<dbReference type="InterPro" id="IPR050361">
    <property type="entry name" value="MPP/UQCRC_Complex"/>
</dbReference>
<dbReference type="InterPro" id="IPR011249">
    <property type="entry name" value="Metalloenz_LuxS/M16"/>
</dbReference>
<dbReference type="Pfam" id="PF05193">
    <property type="entry name" value="Peptidase_M16_C"/>
    <property type="match status" value="1"/>
</dbReference>
<dbReference type="RefSeq" id="WP_137600892.1">
    <property type="nucleotide sequence ID" value="NZ_BJDT01000009.1"/>
</dbReference>
<feature type="domain" description="Peptidase M16 C-terminal" evidence="1">
    <location>
        <begin position="197"/>
        <end position="351"/>
    </location>
</feature>
<dbReference type="Proteomes" id="UP001596158">
    <property type="component" value="Unassembled WGS sequence"/>
</dbReference>
<reference evidence="3" key="1">
    <citation type="journal article" date="2019" name="Int. J. Syst. Evol. Microbiol.">
        <title>The Global Catalogue of Microorganisms (GCM) 10K type strain sequencing project: providing services to taxonomists for standard genome sequencing and annotation.</title>
        <authorList>
            <consortium name="The Broad Institute Genomics Platform"/>
            <consortium name="The Broad Institute Genome Sequencing Center for Infectious Disease"/>
            <person name="Wu L."/>
            <person name="Ma J."/>
        </authorList>
    </citation>
    <scope>NUCLEOTIDE SEQUENCE [LARGE SCALE GENOMIC DNA]</scope>
    <source>
        <strain evidence="3">CCM 8924</strain>
    </source>
</reference>
<dbReference type="NCBIfam" id="NF047422">
    <property type="entry name" value="YfmF_fam"/>
    <property type="match status" value="1"/>
</dbReference>
<dbReference type="Gene3D" id="3.30.830.10">
    <property type="entry name" value="Metalloenzyme, LuxS/M16 peptidase-like"/>
    <property type="match status" value="2"/>
</dbReference>
<dbReference type="PANTHER" id="PTHR11851">
    <property type="entry name" value="METALLOPROTEASE"/>
    <property type="match status" value="1"/>
</dbReference>
<comment type="caution">
    <text evidence="2">The sequence shown here is derived from an EMBL/GenBank/DDBJ whole genome shotgun (WGS) entry which is preliminary data.</text>
</comment>